<name>A0ABU8I7L0_9SPHI</name>
<comment type="caution">
    <text evidence="7">The sequence shown here is derived from an EMBL/GenBank/DDBJ whole genome shotgun (WGS) entry which is preliminary data.</text>
</comment>
<dbReference type="SUPFAM" id="SSF56601">
    <property type="entry name" value="beta-lactamase/transpeptidase-like"/>
    <property type="match status" value="1"/>
</dbReference>
<evidence type="ECO:0000256" key="5">
    <source>
        <dbReference type="RuleBase" id="RU361140"/>
    </source>
</evidence>
<sequence length="483" mass="53778">MNSKILGIFTLISFLTISFSKGQSLEEKNNRAVFNRIEYFINSQQPDSIYQLANKDFQSQISRSQLTGILTQLSVLGKIKNATVFKYNRGVASYKTEFEQETMTILLGVDSTMHYHTLAFQPYQGDAKADSAASAKKDIISNVKATNPLDNFVDSVARNYAKQGNAQGLAVAIIHKNKINTFFYGETDKGNNKLPDANTLFEIGSISKTFTASLLADMVNKGLVNLEDSIAKFLPDSIAQNPDIKKITFKSLVNHTSGLPALADNWNKGPKFSMDDPYAFYDRKQLFAYLKNYKAKGDPETEYAYSNLGFGLLAELIAIIQKKPYMQLVKESILVPLEMTNTSDKIDPKNKNIAPPHNKEGTKVSFWNFQAMAGAGALKSSLNDMLRYTIAQLTYPETDIQKAMNLTKQFTFFVPPNSDIGMAWHMNMLEGMTYYWHNGGTAGSSSFVGFVPDEKSVVIILSNSEIDVTQTGIQLLEKVLTTK</sequence>
<protein>
    <recommendedName>
        <fullName evidence="5">Beta-lactamase</fullName>
        <ecNumber evidence="5">3.5.2.6</ecNumber>
    </recommendedName>
</protein>
<comment type="catalytic activity">
    <reaction evidence="1 5">
        <text>a beta-lactam + H2O = a substituted beta-amino acid</text>
        <dbReference type="Rhea" id="RHEA:20401"/>
        <dbReference type="ChEBI" id="CHEBI:15377"/>
        <dbReference type="ChEBI" id="CHEBI:35627"/>
        <dbReference type="ChEBI" id="CHEBI:140347"/>
        <dbReference type="EC" id="3.5.2.6"/>
    </reaction>
</comment>
<organism evidence="7 8">
    <name type="scientific">Sphingobacterium tenebrionis</name>
    <dbReference type="NCBI Taxonomy" id="3111775"/>
    <lineage>
        <taxon>Bacteria</taxon>
        <taxon>Pseudomonadati</taxon>
        <taxon>Bacteroidota</taxon>
        <taxon>Sphingobacteriia</taxon>
        <taxon>Sphingobacteriales</taxon>
        <taxon>Sphingobacteriaceae</taxon>
        <taxon>Sphingobacterium</taxon>
    </lineage>
</organism>
<dbReference type="PANTHER" id="PTHR46825">
    <property type="entry name" value="D-ALANYL-D-ALANINE-CARBOXYPEPTIDASE/ENDOPEPTIDASE AMPH"/>
    <property type="match status" value="1"/>
</dbReference>
<dbReference type="GO" id="GO:0016787">
    <property type="term" value="F:hydrolase activity"/>
    <property type="evidence" value="ECO:0007669"/>
    <property type="project" value="UniProtKB-KW"/>
</dbReference>
<gene>
    <name evidence="7" type="ORF">VJ786_10930</name>
</gene>
<dbReference type="InterPro" id="IPR012338">
    <property type="entry name" value="Beta-lactam/transpept-like"/>
</dbReference>
<dbReference type="PROSITE" id="PS00336">
    <property type="entry name" value="BETA_LACTAMASE_C"/>
    <property type="match status" value="1"/>
</dbReference>
<dbReference type="PANTHER" id="PTHR46825:SF8">
    <property type="entry name" value="BETA-LACTAMASE-RELATED"/>
    <property type="match status" value="1"/>
</dbReference>
<evidence type="ECO:0000256" key="2">
    <source>
        <dbReference type="ARBA" id="ARBA00007840"/>
    </source>
</evidence>
<dbReference type="Gene3D" id="3.40.710.10">
    <property type="entry name" value="DD-peptidase/beta-lactamase superfamily"/>
    <property type="match status" value="1"/>
</dbReference>
<reference evidence="7 8" key="1">
    <citation type="submission" date="2024-01" db="EMBL/GenBank/DDBJ databases">
        <title>Sphingobacterium tenebrionis sp. nov., a novel endophyte isolated from tenebrio molitor intestines.</title>
        <authorList>
            <person name="Zhang C."/>
        </authorList>
    </citation>
    <scope>NUCLEOTIDE SEQUENCE [LARGE SCALE GENOMIC DNA]</scope>
    <source>
        <strain evidence="7 8">PU5-4</strain>
    </source>
</reference>
<evidence type="ECO:0000259" key="6">
    <source>
        <dbReference type="Pfam" id="PF00144"/>
    </source>
</evidence>
<dbReference type="EC" id="3.5.2.6" evidence="5"/>
<dbReference type="Pfam" id="PF00144">
    <property type="entry name" value="Beta-lactamase"/>
    <property type="match status" value="1"/>
</dbReference>
<dbReference type="InterPro" id="IPR001586">
    <property type="entry name" value="Beta-lactam_class-C_AS"/>
</dbReference>
<dbReference type="InterPro" id="IPR001466">
    <property type="entry name" value="Beta-lactam-related"/>
</dbReference>
<dbReference type="RefSeq" id="WP_099365801.1">
    <property type="nucleotide sequence ID" value="NZ_JAYLLN010000026.1"/>
</dbReference>
<keyword evidence="8" id="KW-1185">Reference proteome</keyword>
<dbReference type="EMBL" id="JAYLLN010000026">
    <property type="protein sequence ID" value="MEI5985415.1"/>
    <property type="molecule type" value="Genomic_DNA"/>
</dbReference>
<dbReference type="InterPro" id="IPR050491">
    <property type="entry name" value="AmpC-like"/>
</dbReference>
<keyword evidence="3 5" id="KW-0378">Hydrolase</keyword>
<feature type="domain" description="Beta-lactamase-related" evidence="6">
    <location>
        <begin position="153"/>
        <end position="465"/>
    </location>
</feature>
<accession>A0ABU8I7L0</accession>
<evidence type="ECO:0000313" key="8">
    <source>
        <dbReference type="Proteomes" id="UP001363035"/>
    </source>
</evidence>
<dbReference type="Proteomes" id="UP001363035">
    <property type="component" value="Unassembled WGS sequence"/>
</dbReference>
<evidence type="ECO:0000313" key="7">
    <source>
        <dbReference type="EMBL" id="MEI5985415.1"/>
    </source>
</evidence>
<evidence type="ECO:0000256" key="3">
    <source>
        <dbReference type="ARBA" id="ARBA00022801"/>
    </source>
</evidence>
<evidence type="ECO:0000256" key="4">
    <source>
        <dbReference type="ARBA" id="ARBA00023251"/>
    </source>
</evidence>
<evidence type="ECO:0000256" key="1">
    <source>
        <dbReference type="ARBA" id="ARBA00001526"/>
    </source>
</evidence>
<proteinExistence type="inferred from homology"/>
<keyword evidence="4 5" id="KW-0046">Antibiotic resistance</keyword>
<comment type="similarity">
    <text evidence="2 5">Belongs to the class-C beta-lactamase family.</text>
</comment>